<organism evidence="1 2">
    <name type="scientific">Rhododendron molle</name>
    <name type="common">Chinese azalea</name>
    <name type="synonym">Azalea mollis</name>
    <dbReference type="NCBI Taxonomy" id="49168"/>
    <lineage>
        <taxon>Eukaryota</taxon>
        <taxon>Viridiplantae</taxon>
        <taxon>Streptophyta</taxon>
        <taxon>Embryophyta</taxon>
        <taxon>Tracheophyta</taxon>
        <taxon>Spermatophyta</taxon>
        <taxon>Magnoliopsida</taxon>
        <taxon>eudicotyledons</taxon>
        <taxon>Gunneridae</taxon>
        <taxon>Pentapetalae</taxon>
        <taxon>asterids</taxon>
        <taxon>Ericales</taxon>
        <taxon>Ericaceae</taxon>
        <taxon>Ericoideae</taxon>
        <taxon>Rhodoreae</taxon>
        <taxon>Rhododendron</taxon>
    </lineage>
</organism>
<evidence type="ECO:0000313" key="1">
    <source>
        <dbReference type="EMBL" id="KAI8565265.1"/>
    </source>
</evidence>
<evidence type="ECO:0000313" key="2">
    <source>
        <dbReference type="Proteomes" id="UP001062846"/>
    </source>
</evidence>
<sequence>MGRSPCCDETGLKKGPWTPEEDQKLTDYIHRNGHGSWRALPKLAGLNRCGKSCRLRWTNYLRPDIKRGKFTEEEEQIIINLHQVLGNKWSAIATHLPGRTDNEIKNFWNTHLRKKLLQMGIDPVTHRPRTDHLNLLANLPQLLAATNFMSNPMNSTPWDSNPLSLQTDAAQLAKFQLLNNILQVLSTSPSPPPVPMEALNVMGSQPLPSNQQLYEYLRGVNPVNLSQNIPSTFPNLDFHQPNIDHHMVRPDIVGNSKAFDNVDSNGNFNQLSAFQTENNSLPALVSDLPEFSTVKKTENKYNQNNIDMSNPSSTSTTFEAWGDLMDDEAVGDSYNWRDIIDQATSPSWPIS</sequence>
<name>A0ACC0PHX7_RHOML</name>
<gene>
    <name evidence="1" type="ORF">RHMOL_Rhmol03G0245600</name>
</gene>
<protein>
    <submittedName>
        <fullName evidence="1">Uncharacterized protein</fullName>
    </submittedName>
</protein>
<dbReference type="Proteomes" id="UP001062846">
    <property type="component" value="Chromosome 3"/>
</dbReference>
<accession>A0ACC0PHX7</accession>
<comment type="caution">
    <text evidence="1">The sequence shown here is derived from an EMBL/GenBank/DDBJ whole genome shotgun (WGS) entry which is preliminary data.</text>
</comment>
<dbReference type="EMBL" id="CM046390">
    <property type="protein sequence ID" value="KAI8565265.1"/>
    <property type="molecule type" value="Genomic_DNA"/>
</dbReference>
<reference evidence="1" key="1">
    <citation type="submission" date="2022-02" db="EMBL/GenBank/DDBJ databases">
        <title>Plant Genome Project.</title>
        <authorList>
            <person name="Zhang R.-G."/>
        </authorList>
    </citation>
    <scope>NUCLEOTIDE SEQUENCE</scope>
    <source>
        <strain evidence="1">AT1</strain>
    </source>
</reference>
<proteinExistence type="predicted"/>
<keyword evidence="2" id="KW-1185">Reference proteome</keyword>